<dbReference type="InterPro" id="IPR050176">
    <property type="entry name" value="LTTR"/>
</dbReference>
<reference evidence="6" key="1">
    <citation type="submission" date="2023-01" db="EMBL/GenBank/DDBJ databases">
        <title>Complete genome sequence of Planctobacterium marinum strain Dej080120_11.</title>
        <authorList>
            <person name="Ueki S."/>
            <person name="Maruyama F."/>
        </authorList>
    </citation>
    <scope>NUCLEOTIDE SEQUENCE</scope>
    <source>
        <strain evidence="6">Dej080120_11</strain>
    </source>
</reference>
<evidence type="ECO:0000313" key="6">
    <source>
        <dbReference type="EMBL" id="BDX07189.1"/>
    </source>
</evidence>
<evidence type="ECO:0000256" key="1">
    <source>
        <dbReference type="ARBA" id="ARBA00009437"/>
    </source>
</evidence>
<comment type="similarity">
    <text evidence="1">Belongs to the LysR transcriptional regulatory family.</text>
</comment>
<evidence type="ECO:0000256" key="2">
    <source>
        <dbReference type="ARBA" id="ARBA00023015"/>
    </source>
</evidence>
<evidence type="ECO:0000313" key="7">
    <source>
        <dbReference type="Proteomes" id="UP001333710"/>
    </source>
</evidence>
<keyword evidence="3" id="KW-0238">DNA-binding</keyword>
<dbReference type="PRINTS" id="PR00039">
    <property type="entry name" value="HTHLYSR"/>
</dbReference>
<dbReference type="Proteomes" id="UP001333710">
    <property type="component" value="Chromosome"/>
</dbReference>
<keyword evidence="4" id="KW-0804">Transcription</keyword>
<organism evidence="6 7">
    <name type="scientific">Planctobacterium marinum</name>
    <dbReference type="NCBI Taxonomy" id="1631968"/>
    <lineage>
        <taxon>Bacteria</taxon>
        <taxon>Pseudomonadati</taxon>
        <taxon>Pseudomonadota</taxon>
        <taxon>Gammaproteobacteria</taxon>
        <taxon>Alteromonadales</taxon>
        <taxon>Alteromonadaceae</taxon>
        <taxon>Planctobacterium</taxon>
    </lineage>
</organism>
<dbReference type="InterPro" id="IPR036390">
    <property type="entry name" value="WH_DNA-bd_sf"/>
</dbReference>
<dbReference type="SUPFAM" id="SSF53850">
    <property type="entry name" value="Periplasmic binding protein-like II"/>
    <property type="match status" value="1"/>
</dbReference>
<keyword evidence="7" id="KW-1185">Reference proteome</keyword>
<feature type="domain" description="HTH lysR-type" evidence="5">
    <location>
        <begin position="4"/>
        <end position="61"/>
    </location>
</feature>
<sequence>MKQLSLENLRTFVTVVELDGFSRAGEVLGRSQPAVSLQIKKLEEQLGTRLFQKQGQRQVVNHAGQKLYELAIPLLKQNDHIFQFFAEKPVSGNLRLGIPSEFATQLLPSIIGSFNNMYPDVTLEVTSSLSASLLEKHRSKPFDLLLTIAAQNDAEIHAEAEGFTLTDELVWVGSEKQAINQSSVDLVVAPEGCRYREQLLRSLNSAGLHHHIRYTISDITGISAAIQQGLGITALAKSTVPDNLVIIENTALPPLGKIAIQLSVRHQRNKEATDKLAEFIRTRLAVNLSH</sequence>
<proteinExistence type="inferred from homology"/>
<dbReference type="Gene3D" id="1.10.10.10">
    <property type="entry name" value="Winged helix-like DNA-binding domain superfamily/Winged helix DNA-binding domain"/>
    <property type="match status" value="1"/>
</dbReference>
<dbReference type="AlphaFoldDB" id="A0AA48KT60"/>
<dbReference type="EMBL" id="AP027272">
    <property type="protein sequence ID" value="BDX07189.1"/>
    <property type="molecule type" value="Genomic_DNA"/>
</dbReference>
<dbReference type="Gene3D" id="3.40.190.10">
    <property type="entry name" value="Periplasmic binding protein-like II"/>
    <property type="match status" value="2"/>
</dbReference>
<name>A0AA48KT60_9ALTE</name>
<dbReference type="InterPro" id="IPR036388">
    <property type="entry name" value="WH-like_DNA-bd_sf"/>
</dbReference>
<accession>A0AA48KT60</accession>
<evidence type="ECO:0000256" key="4">
    <source>
        <dbReference type="ARBA" id="ARBA00023163"/>
    </source>
</evidence>
<dbReference type="PROSITE" id="PS50931">
    <property type="entry name" value="HTH_LYSR"/>
    <property type="match status" value="1"/>
</dbReference>
<dbReference type="RefSeq" id="WP_338293173.1">
    <property type="nucleotide sequence ID" value="NZ_AP027272.1"/>
</dbReference>
<dbReference type="Pfam" id="PF00126">
    <property type="entry name" value="HTH_1"/>
    <property type="match status" value="1"/>
</dbReference>
<dbReference type="PANTHER" id="PTHR30579">
    <property type="entry name" value="TRANSCRIPTIONAL REGULATOR"/>
    <property type="match status" value="1"/>
</dbReference>
<keyword evidence="2" id="KW-0805">Transcription regulation</keyword>
<dbReference type="GO" id="GO:0003700">
    <property type="term" value="F:DNA-binding transcription factor activity"/>
    <property type="evidence" value="ECO:0007669"/>
    <property type="project" value="InterPro"/>
</dbReference>
<dbReference type="GO" id="GO:0003677">
    <property type="term" value="F:DNA binding"/>
    <property type="evidence" value="ECO:0007669"/>
    <property type="project" value="UniProtKB-KW"/>
</dbReference>
<dbReference type="SUPFAM" id="SSF46785">
    <property type="entry name" value="Winged helix' DNA-binding domain"/>
    <property type="match status" value="1"/>
</dbReference>
<dbReference type="PANTHER" id="PTHR30579:SF7">
    <property type="entry name" value="HTH-TYPE TRANSCRIPTIONAL REGULATOR LRHA-RELATED"/>
    <property type="match status" value="1"/>
</dbReference>
<evidence type="ECO:0000256" key="3">
    <source>
        <dbReference type="ARBA" id="ARBA00023125"/>
    </source>
</evidence>
<gene>
    <name evidence="6" type="primary">cztR</name>
    <name evidence="6" type="ORF">MACH26_27100</name>
</gene>
<dbReference type="KEGG" id="pmaw:MACH26_27100"/>
<dbReference type="Pfam" id="PF03466">
    <property type="entry name" value="LysR_substrate"/>
    <property type="match status" value="1"/>
</dbReference>
<evidence type="ECO:0000259" key="5">
    <source>
        <dbReference type="PROSITE" id="PS50931"/>
    </source>
</evidence>
<dbReference type="InterPro" id="IPR005119">
    <property type="entry name" value="LysR_subst-bd"/>
</dbReference>
<protein>
    <submittedName>
        <fullName evidence="6">LysR family transcriptional regulator</fullName>
    </submittedName>
</protein>
<dbReference type="InterPro" id="IPR000847">
    <property type="entry name" value="LysR_HTH_N"/>
</dbReference>